<evidence type="ECO:0000256" key="1">
    <source>
        <dbReference type="ARBA" id="ARBA00004496"/>
    </source>
</evidence>
<dbReference type="PROSITE" id="PS51755">
    <property type="entry name" value="OMPR_PHOB"/>
    <property type="match status" value="1"/>
</dbReference>
<evidence type="ECO:0000256" key="3">
    <source>
        <dbReference type="ARBA" id="ARBA00022553"/>
    </source>
</evidence>
<dbReference type="InterPro" id="IPR036388">
    <property type="entry name" value="WH-like_DNA-bd_sf"/>
</dbReference>
<dbReference type="Pfam" id="PF00486">
    <property type="entry name" value="Trans_reg_C"/>
    <property type="match status" value="1"/>
</dbReference>
<feature type="domain" description="Response regulatory" evidence="10">
    <location>
        <begin position="9"/>
        <end position="122"/>
    </location>
</feature>
<feature type="domain" description="OmpR/PhoB-type" evidence="11">
    <location>
        <begin position="134"/>
        <end position="234"/>
    </location>
</feature>
<dbReference type="PANTHER" id="PTHR48111">
    <property type="entry name" value="REGULATOR OF RPOS"/>
    <property type="match status" value="1"/>
</dbReference>
<keyword evidence="3 8" id="KW-0597">Phosphoprotein</keyword>
<dbReference type="SUPFAM" id="SSF52172">
    <property type="entry name" value="CheY-like"/>
    <property type="match status" value="1"/>
</dbReference>
<evidence type="ECO:0000256" key="9">
    <source>
        <dbReference type="PROSITE-ProRule" id="PRU01091"/>
    </source>
</evidence>
<dbReference type="Gene3D" id="3.40.50.2300">
    <property type="match status" value="1"/>
</dbReference>
<sequence>MNPVSTSSRILVVDDHADIRDPLAAFLRRHDLEVLTAADAATARTLLRQHRIDLVVLDVMLPGEDGLSLCRHLAETSSTPVILLTAMASQEDRVAGLEIGADDYVTKPFDPRELVARIKGMLRRLSRAATGWHGRRYAFGDWTLDMARRELVDAGGEPVALSTSEFRLLGVLVERAGKVLSRDELLDLTRDGEVQNFDRSIDSQVSRLRKKLESDPRRPRLLKTSWGDGYVFTADVKPLPAAG</sequence>
<evidence type="ECO:0000256" key="6">
    <source>
        <dbReference type="ARBA" id="ARBA00023125"/>
    </source>
</evidence>
<dbReference type="InterPro" id="IPR001789">
    <property type="entry name" value="Sig_transdc_resp-reg_receiver"/>
</dbReference>
<dbReference type="SMART" id="SM00862">
    <property type="entry name" value="Trans_reg_C"/>
    <property type="match status" value="1"/>
</dbReference>
<feature type="modified residue" description="4-aspartylphosphate" evidence="8">
    <location>
        <position position="58"/>
    </location>
</feature>
<dbReference type="RefSeq" id="WP_005665557.1">
    <property type="nucleotide sequence ID" value="NZ_DALZDZ010000005.1"/>
</dbReference>
<comment type="subcellular location">
    <subcellularLocation>
        <location evidence="1">Cytoplasm</location>
    </subcellularLocation>
</comment>
<dbReference type="GO" id="GO:0005829">
    <property type="term" value="C:cytosol"/>
    <property type="evidence" value="ECO:0007669"/>
    <property type="project" value="TreeGrafter"/>
</dbReference>
<evidence type="ECO:0000256" key="5">
    <source>
        <dbReference type="ARBA" id="ARBA00023015"/>
    </source>
</evidence>
<evidence type="ECO:0000259" key="11">
    <source>
        <dbReference type="PROSITE" id="PS51755"/>
    </source>
</evidence>
<dbReference type="Gene3D" id="1.10.10.10">
    <property type="entry name" value="Winged helix-like DNA-binding domain superfamily/Winged helix DNA-binding domain"/>
    <property type="match status" value="1"/>
</dbReference>
<dbReference type="GO" id="GO:0032993">
    <property type="term" value="C:protein-DNA complex"/>
    <property type="evidence" value="ECO:0007669"/>
    <property type="project" value="TreeGrafter"/>
</dbReference>
<dbReference type="InterPro" id="IPR039420">
    <property type="entry name" value="WalR-like"/>
</dbReference>
<dbReference type="GO" id="GO:0006355">
    <property type="term" value="P:regulation of DNA-templated transcription"/>
    <property type="evidence" value="ECO:0007669"/>
    <property type="project" value="InterPro"/>
</dbReference>
<evidence type="ECO:0000313" key="13">
    <source>
        <dbReference type="Proteomes" id="UP000180246"/>
    </source>
</evidence>
<dbReference type="GO" id="GO:0000976">
    <property type="term" value="F:transcription cis-regulatory region binding"/>
    <property type="evidence" value="ECO:0007669"/>
    <property type="project" value="TreeGrafter"/>
</dbReference>
<protein>
    <submittedName>
        <fullName evidence="12">Response regulator</fullName>
    </submittedName>
</protein>
<keyword evidence="2" id="KW-0963">Cytoplasm</keyword>
<accession>A0A1S2NEK0</accession>
<dbReference type="SMART" id="SM00448">
    <property type="entry name" value="REC"/>
    <property type="match status" value="1"/>
</dbReference>
<dbReference type="FunFam" id="1.10.10.10:FF:000099">
    <property type="entry name" value="Two-component system response regulator TorR"/>
    <property type="match status" value="1"/>
</dbReference>
<keyword evidence="5" id="KW-0805">Transcription regulation</keyword>
<dbReference type="GO" id="GO:0000156">
    <property type="term" value="F:phosphorelay response regulator activity"/>
    <property type="evidence" value="ECO:0007669"/>
    <property type="project" value="TreeGrafter"/>
</dbReference>
<keyword evidence="7" id="KW-0804">Transcription</keyword>
<dbReference type="PROSITE" id="PS50110">
    <property type="entry name" value="RESPONSE_REGULATORY"/>
    <property type="match status" value="1"/>
</dbReference>
<evidence type="ECO:0000256" key="8">
    <source>
        <dbReference type="PROSITE-ProRule" id="PRU00169"/>
    </source>
</evidence>
<keyword evidence="4" id="KW-0902">Two-component regulatory system</keyword>
<dbReference type="Pfam" id="PF00072">
    <property type="entry name" value="Response_reg"/>
    <property type="match status" value="1"/>
</dbReference>
<dbReference type="Proteomes" id="UP000180246">
    <property type="component" value="Unassembled WGS sequence"/>
</dbReference>
<organism evidence="12 13">
    <name type="scientific">Massilia timonae</name>
    <dbReference type="NCBI Taxonomy" id="47229"/>
    <lineage>
        <taxon>Bacteria</taxon>
        <taxon>Pseudomonadati</taxon>
        <taxon>Pseudomonadota</taxon>
        <taxon>Betaproteobacteria</taxon>
        <taxon>Burkholderiales</taxon>
        <taxon>Oxalobacteraceae</taxon>
        <taxon>Telluria group</taxon>
        <taxon>Massilia</taxon>
    </lineage>
</organism>
<evidence type="ECO:0000259" key="10">
    <source>
        <dbReference type="PROSITE" id="PS50110"/>
    </source>
</evidence>
<feature type="DNA-binding region" description="OmpR/PhoB-type" evidence="9">
    <location>
        <begin position="134"/>
        <end position="234"/>
    </location>
</feature>
<dbReference type="InterPro" id="IPR016032">
    <property type="entry name" value="Sig_transdc_resp-reg_C-effctor"/>
</dbReference>
<comment type="caution">
    <text evidence="12">The sequence shown here is derived from an EMBL/GenBank/DDBJ whole genome shotgun (WGS) entry which is preliminary data.</text>
</comment>
<gene>
    <name evidence="12" type="ORF">LO55_2248</name>
</gene>
<evidence type="ECO:0000256" key="4">
    <source>
        <dbReference type="ARBA" id="ARBA00023012"/>
    </source>
</evidence>
<dbReference type="AlphaFoldDB" id="A0A1S2NEK0"/>
<evidence type="ECO:0000313" key="12">
    <source>
        <dbReference type="EMBL" id="OIJ42802.1"/>
    </source>
</evidence>
<reference evidence="12 13" key="1">
    <citation type="submission" date="2014-10" db="EMBL/GenBank/DDBJ databases">
        <authorList>
            <person name="Seo M.-J."/>
            <person name="Seok Y.J."/>
            <person name="Cha I.-T."/>
        </authorList>
    </citation>
    <scope>NUCLEOTIDE SEQUENCE [LARGE SCALE GENOMIC DNA]</scope>
    <source>
        <strain evidence="12 13">NEU</strain>
    </source>
</reference>
<evidence type="ECO:0000256" key="2">
    <source>
        <dbReference type="ARBA" id="ARBA00022490"/>
    </source>
</evidence>
<proteinExistence type="predicted"/>
<dbReference type="FunFam" id="3.40.50.2300:FF:000001">
    <property type="entry name" value="DNA-binding response regulator PhoB"/>
    <property type="match status" value="1"/>
</dbReference>
<dbReference type="InterPro" id="IPR011006">
    <property type="entry name" value="CheY-like_superfamily"/>
</dbReference>
<dbReference type="EMBL" id="JRYB01000001">
    <property type="protein sequence ID" value="OIJ42802.1"/>
    <property type="molecule type" value="Genomic_DNA"/>
</dbReference>
<dbReference type="InterPro" id="IPR001867">
    <property type="entry name" value="OmpR/PhoB-type_DNA-bd"/>
</dbReference>
<name>A0A1S2NEK0_9BURK</name>
<dbReference type="PANTHER" id="PTHR48111:SF4">
    <property type="entry name" value="DNA-BINDING DUAL TRANSCRIPTIONAL REGULATOR OMPR"/>
    <property type="match status" value="1"/>
</dbReference>
<dbReference type="Gene3D" id="6.10.250.690">
    <property type="match status" value="1"/>
</dbReference>
<keyword evidence="6 9" id="KW-0238">DNA-binding</keyword>
<dbReference type="SUPFAM" id="SSF46894">
    <property type="entry name" value="C-terminal effector domain of the bipartite response regulators"/>
    <property type="match status" value="1"/>
</dbReference>
<dbReference type="CDD" id="cd00383">
    <property type="entry name" value="trans_reg_C"/>
    <property type="match status" value="1"/>
</dbReference>
<evidence type="ECO:0000256" key="7">
    <source>
        <dbReference type="ARBA" id="ARBA00023163"/>
    </source>
</evidence>